<organism evidence="1 2">
    <name type="scientific">Kitasatospora cheerisanensis KCTC 2395</name>
    <dbReference type="NCBI Taxonomy" id="1348663"/>
    <lineage>
        <taxon>Bacteria</taxon>
        <taxon>Bacillati</taxon>
        <taxon>Actinomycetota</taxon>
        <taxon>Actinomycetes</taxon>
        <taxon>Kitasatosporales</taxon>
        <taxon>Streptomycetaceae</taxon>
        <taxon>Kitasatospora</taxon>
    </lineage>
</organism>
<reference evidence="1 2" key="1">
    <citation type="submission" date="2014-05" db="EMBL/GenBank/DDBJ databases">
        <title>Draft Genome Sequence of Kitasatospora cheerisanensis KCTC 2395.</title>
        <authorList>
            <person name="Nam D.H."/>
        </authorList>
    </citation>
    <scope>NUCLEOTIDE SEQUENCE [LARGE SCALE GENOMIC DNA]</scope>
    <source>
        <strain evidence="1 2">KCTC 2395</strain>
    </source>
</reference>
<keyword evidence="2" id="KW-1185">Reference proteome</keyword>
<evidence type="ECO:0000313" key="1">
    <source>
        <dbReference type="EMBL" id="KDN80504.1"/>
    </source>
</evidence>
<sequence length="250" mass="27021">MATVIVVLNRKGGIGKSTITVNLAATTAAVLAPDKGSAQDGVLAPVAAVSLDPQGSSAWWAERVGEDLPFIFAEAYNDLDDLKRLREATAVDIVIVDTPGWTPPEARDENSGDPLGEGRVADSIRAALDNADHVIVPIETESLGWKPTAETIEEVIKPRGIPFTVVVSNWDPRDGEGDRDDTKQFVRDNGWPLANTVIRHYKLHSKAAALGQVVTQYAKSRTAQECQADFSNLALEMQLRIARARDGRNS</sequence>
<dbReference type="Gene3D" id="3.40.50.300">
    <property type="entry name" value="P-loop containing nucleotide triphosphate hydrolases"/>
    <property type="match status" value="1"/>
</dbReference>
<dbReference type="EMBL" id="JNBY01000174">
    <property type="protein sequence ID" value="KDN80504.1"/>
    <property type="molecule type" value="Genomic_DNA"/>
</dbReference>
<gene>
    <name evidence="1" type="ORF">KCH_77380</name>
</gene>
<dbReference type="HOGENOM" id="CLU_037612_5_6_11"/>
<comment type="caution">
    <text evidence="1">The sequence shown here is derived from an EMBL/GenBank/DDBJ whole genome shotgun (WGS) entry which is preliminary data.</text>
</comment>
<dbReference type="SUPFAM" id="SSF52540">
    <property type="entry name" value="P-loop containing nucleoside triphosphate hydrolases"/>
    <property type="match status" value="1"/>
</dbReference>
<dbReference type="Proteomes" id="UP000027178">
    <property type="component" value="Unassembled WGS sequence"/>
</dbReference>
<name>A0A066YKN9_9ACTN</name>
<proteinExistence type="predicted"/>
<dbReference type="InterPro" id="IPR027417">
    <property type="entry name" value="P-loop_NTPase"/>
</dbReference>
<protein>
    <submittedName>
        <fullName evidence="1">Plasmid partitioning protein</fullName>
    </submittedName>
</protein>
<dbReference type="PANTHER" id="PTHR13696">
    <property type="entry name" value="P-LOOP CONTAINING NUCLEOSIDE TRIPHOSPHATE HYDROLASE"/>
    <property type="match status" value="1"/>
</dbReference>
<dbReference type="PATRIC" id="fig|1348663.4.peg.7461"/>
<dbReference type="RefSeq" id="WP_035875951.1">
    <property type="nucleotide sequence ID" value="NZ_KK853998.1"/>
</dbReference>
<dbReference type="InterPro" id="IPR050678">
    <property type="entry name" value="DNA_Partitioning_ATPase"/>
</dbReference>
<dbReference type="PANTHER" id="PTHR13696:SF99">
    <property type="entry name" value="COBYRINIC ACID AC-DIAMIDE SYNTHASE"/>
    <property type="match status" value="1"/>
</dbReference>
<evidence type="ECO:0000313" key="2">
    <source>
        <dbReference type="Proteomes" id="UP000027178"/>
    </source>
</evidence>
<dbReference type="eggNOG" id="COG1192">
    <property type="taxonomic scope" value="Bacteria"/>
</dbReference>
<dbReference type="AlphaFoldDB" id="A0A066YKN9"/>
<dbReference type="CDD" id="cd02042">
    <property type="entry name" value="ParAB_family"/>
    <property type="match status" value="1"/>
</dbReference>
<accession>A0A066YKN9</accession>
<dbReference type="OrthoDB" id="3173068at2"/>